<dbReference type="PROSITE" id="PS50943">
    <property type="entry name" value="HTH_CROC1"/>
    <property type="match status" value="1"/>
</dbReference>
<dbReference type="Pfam" id="PF13560">
    <property type="entry name" value="HTH_31"/>
    <property type="match status" value="1"/>
</dbReference>
<comment type="caution">
    <text evidence="3">The sequence shown here is derived from an EMBL/GenBank/DDBJ whole genome shotgun (WGS) entry which is preliminary data.</text>
</comment>
<evidence type="ECO:0000313" key="4">
    <source>
        <dbReference type="Proteomes" id="UP000555564"/>
    </source>
</evidence>
<feature type="domain" description="HTH cro/C1-type" evidence="2">
    <location>
        <begin position="14"/>
        <end position="66"/>
    </location>
</feature>
<evidence type="ECO:0000259" key="2">
    <source>
        <dbReference type="PROSITE" id="PS50943"/>
    </source>
</evidence>
<dbReference type="SUPFAM" id="SSF47413">
    <property type="entry name" value="lambda repressor-like DNA-binding domains"/>
    <property type="match status" value="1"/>
</dbReference>
<protein>
    <submittedName>
        <fullName evidence="3">Transcriptional regulator with XRE-family HTH domain</fullName>
    </submittedName>
</protein>
<feature type="compositionally biased region" description="Basic and acidic residues" evidence="1">
    <location>
        <begin position="92"/>
        <end position="101"/>
    </location>
</feature>
<evidence type="ECO:0000313" key="3">
    <source>
        <dbReference type="EMBL" id="MBB6476315.1"/>
    </source>
</evidence>
<dbReference type="AlphaFoldDB" id="A0A7X0M958"/>
<evidence type="ECO:0000256" key="1">
    <source>
        <dbReference type="SAM" id="MobiDB-lite"/>
    </source>
</evidence>
<dbReference type="InterPro" id="IPR001387">
    <property type="entry name" value="Cro/C1-type_HTH"/>
</dbReference>
<dbReference type="EMBL" id="JACHIU010000001">
    <property type="protein sequence ID" value="MBB6476315.1"/>
    <property type="molecule type" value="Genomic_DNA"/>
</dbReference>
<reference evidence="3 4" key="1">
    <citation type="submission" date="2020-08" db="EMBL/GenBank/DDBJ databases">
        <title>Sequencing the genomes of 1000 actinobacteria strains.</title>
        <authorList>
            <person name="Klenk H.-P."/>
        </authorList>
    </citation>
    <scope>NUCLEOTIDE SEQUENCE [LARGE SCALE GENOMIC DNA]</scope>
    <source>
        <strain evidence="3 4">DSM 44936</strain>
    </source>
</reference>
<dbReference type="GO" id="GO:0003677">
    <property type="term" value="F:DNA binding"/>
    <property type="evidence" value="ECO:0007669"/>
    <property type="project" value="InterPro"/>
</dbReference>
<gene>
    <name evidence="3" type="ORF">BJ992_005746</name>
</gene>
<dbReference type="Gene3D" id="1.10.260.40">
    <property type="entry name" value="lambda repressor-like DNA-binding domains"/>
    <property type="match status" value="1"/>
</dbReference>
<feature type="region of interest" description="Disordered" evidence="1">
    <location>
        <begin position="70"/>
        <end position="106"/>
    </location>
</feature>
<name>A0A7X0M958_9ACTN</name>
<sequence length="428" mass="47456">MLMDEAGETFGEVLRRLRGDLPLREVGRRATVSLSHVWDLEKDRKRPSPRVAESLDRALNADGALIAAMHTGKRADQNPDNPRLIAKANKSHNLDNVHHGDEEDPTKRRRLLQLAAGVGVGAVGSPEPLRQLIDLAANAHRTPEDWDAAATAHLHALRTRPPTEVIKQLSIDLYFLREQLARPRSDADRRHLFQVAALLAGIQANAFTRTGDHGDAIRWSYTARKAADISQNLEVRLLVRGEEAILGLYGQRAPEDVLTLVRNATQIIATPWPRLVAAKAKALAMLGRHDEAATALRALHDLVERGIRGDRLGWWMDDQLFFAQSWVYSAAGREAAADTARDHMLKVTAENSFQYRTNIHLHEAICTVTQGGVTRGVRQATELLDALPAANRTVPILETARRVLHAVPFDQRSNSSVRDLRSLLTTAD</sequence>
<keyword evidence="4" id="KW-1185">Reference proteome</keyword>
<dbReference type="Proteomes" id="UP000555564">
    <property type="component" value="Unassembled WGS sequence"/>
</dbReference>
<dbReference type="CDD" id="cd00093">
    <property type="entry name" value="HTH_XRE"/>
    <property type="match status" value="1"/>
</dbReference>
<organism evidence="3 4">
    <name type="scientific">Sphaerisporangium rubeum</name>
    <dbReference type="NCBI Taxonomy" id="321317"/>
    <lineage>
        <taxon>Bacteria</taxon>
        <taxon>Bacillati</taxon>
        <taxon>Actinomycetota</taxon>
        <taxon>Actinomycetes</taxon>
        <taxon>Streptosporangiales</taxon>
        <taxon>Streptosporangiaceae</taxon>
        <taxon>Sphaerisporangium</taxon>
    </lineage>
</organism>
<proteinExistence type="predicted"/>
<accession>A0A7X0M958</accession>
<dbReference type="InterPro" id="IPR010982">
    <property type="entry name" value="Lambda_DNA-bd_dom_sf"/>
</dbReference>